<name>A0A1R3HTP7_9ROSI</name>
<proteinExistence type="predicted"/>
<reference evidence="2" key="1">
    <citation type="submission" date="2013-09" db="EMBL/GenBank/DDBJ databases">
        <title>Corchorus olitorius genome sequencing.</title>
        <authorList>
            <person name="Alam M."/>
            <person name="Haque M.S."/>
            <person name="Islam M.S."/>
            <person name="Emdad E.M."/>
            <person name="Islam M.M."/>
            <person name="Ahmed B."/>
            <person name="Halim A."/>
            <person name="Hossen Q.M.M."/>
            <person name="Hossain M.Z."/>
            <person name="Ahmed R."/>
            <person name="Khan M.M."/>
            <person name="Islam R."/>
            <person name="Rashid M.M."/>
            <person name="Khan S.A."/>
            <person name="Rahman M.S."/>
            <person name="Alam M."/>
            <person name="Yahiya A.S."/>
            <person name="Khan M.S."/>
            <person name="Azam M.S."/>
            <person name="Haque T."/>
            <person name="Lashkar M.Z.H."/>
            <person name="Akhand A.I."/>
            <person name="Morshed G."/>
            <person name="Roy S."/>
            <person name="Uddin K.S."/>
            <person name="Rabeya T."/>
            <person name="Hossain A.S."/>
            <person name="Chowdhury A."/>
            <person name="Snigdha A.R."/>
            <person name="Mortoza M.S."/>
            <person name="Matin S.A."/>
            <person name="Hoque S.M.E."/>
            <person name="Islam M.K."/>
            <person name="Roy D.K."/>
            <person name="Haider R."/>
            <person name="Moosa M.M."/>
            <person name="Elias S.M."/>
            <person name="Hasan A.M."/>
            <person name="Jahan S."/>
            <person name="Shafiuddin M."/>
            <person name="Mahmood N."/>
            <person name="Shommy N.S."/>
        </authorList>
    </citation>
    <scope>NUCLEOTIDE SEQUENCE [LARGE SCALE GENOMIC DNA]</scope>
    <source>
        <strain evidence="2">cv. O-4</strain>
    </source>
</reference>
<dbReference type="AlphaFoldDB" id="A0A1R3HTP7"/>
<accession>A0A1R3HTP7</accession>
<sequence length="92" mass="10017">MDDGVMKYLCNALKRVFDIDNRLVAKKRKYGVVACRGGMSFSQNLGIDYFNVFGLIGLLSKLGCALLTLGNNNHLCLLPVGIWNKDGVAAPP</sequence>
<comment type="caution">
    <text evidence="1">The sequence shown here is derived from an EMBL/GenBank/DDBJ whole genome shotgun (WGS) entry which is preliminary data.</text>
</comment>
<protein>
    <submittedName>
        <fullName evidence="1">Uncharacterized protein</fullName>
    </submittedName>
</protein>
<dbReference type="EMBL" id="AWUE01019400">
    <property type="protein sequence ID" value="OMO73692.1"/>
    <property type="molecule type" value="Genomic_DNA"/>
</dbReference>
<organism evidence="1 2">
    <name type="scientific">Corchorus olitorius</name>
    <dbReference type="NCBI Taxonomy" id="93759"/>
    <lineage>
        <taxon>Eukaryota</taxon>
        <taxon>Viridiplantae</taxon>
        <taxon>Streptophyta</taxon>
        <taxon>Embryophyta</taxon>
        <taxon>Tracheophyta</taxon>
        <taxon>Spermatophyta</taxon>
        <taxon>Magnoliopsida</taxon>
        <taxon>eudicotyledons</taxon>
        <taxon>Gunneridae</taxon>
        <taxon>Pentapetalae</taxon>
        <taxon>rosids</taxon>
        <taxon>malvids</taxon>
        <taxon>Malvales</taxon>
        <taxon>Malvaceae</taxon>
        <taxon>Grewioideae</taxon>
        <taxon>Apeibeae</taxon>
        <taxon>Corchorus</taxon>
    </lineage>
</organism>
<evidence type="ECO:0000313" key="2">
    <source>
        <dbReference type="Proteomes" id="UP000187203"/>
    </source>
</evidence>
<dbReference type="Proteomes" id="UP000187203">
    <property type="component" value="Unassembled WGS sequence"/>
</dbReference>
<evidence type="ECO:0000313" key="1">
    <source>
        <dbReference type="EMBL" id="OMO73692.1"/>
    </source>
</evidence>
<keyword evidence="2" id="KW-1185">Reference proteome</keyword>
<gene>
    <name evidence="1" type="ORF">COLO4_26926</name>
</gene>